<keyword evidence="5 7" id="KW-1133">Transmembrane helix</keyword>
<dbReference type="Proteomes" id="UP000241829">
    <property type="component" value="Chromosome"/>
</dbReference>
<feature type="transmembrane region" description="Helical" evidence="7">
    <location>
        <begin position="60"/>
        <end position="79"/>
    </location>
</feature>
<dbReference type="OrthoDB" id="9811343at2"/>
<evidence type="ECO:0000256" key="4">
    <source>
        <dbReference type="ARBA" id="ARBA00022692"/>
    </source>
</evidence>
<reference evidence="9" key="1">
    <citation type="submission" date="2018-03" db="EMBL/GenBank/DDBJ databases">
        <title>Genome sequencing of Melaminivora sp. strain SC2-7.</title>
        <authorList>
            <person name="Kim S.-J."/>
            <person name="Heo J."/>
            <person name="Ahn J.-H."/>
            <person name="Kwon S.-W."/>
        </authorList>
    </citation>
    <scope>NUCLEOTIDE SEQUENCE [LARGE SCALE GENOMIC DNA]</scope>
    <source>
        <strain evidence="9">SC2-7</strain>
    </source>
</reference>
<name>A0A2P1NLW5_9BURK</name>
<keyword evidence="6 7" id="KW-0472">Membrane</keyword>
<keyword evidence="4 7" id="KW-0812">Transmembrane</keyword>
<sequence length="83" mass="8720">MFSLLGTIIVGFIVGLLARALKPGNDKLGLIMTTLLGIGGALLARYIGVAMGWYTPEATAGWIASIVGAIVLLFLYGLVRKKV</sequence>
<accession>A0A2P1NLW5</accession>
<evidence type="ECO:0000256" key="1">
    <source>
        <dbReference type="ARBA" id="ARBA00004651"/>
    </source>
</evidence>
<evidence type="ECO:0000256" key="2">
    <source>
        <dbReference type="ARBA" id="ARBA00011006"/>
    </source>
</evidence>
<protein>
    <submittedName>
        <fullName evidence="8">GlsB/YeaQ/YmgE family stress response membrane protein</fullName>
    </submittedName>
</protein>
<comment type="subcellular location">
    <subcellularLocation>
        <location evidence="1">Cell membrane</location>
        <topology evidence="1">Multi-pass membrane protein</topology>
    </subcellularLocation>
</comment>
<dbReference type="AlphaFoldDB" id="A0A2P1NLW5"/>
<dbReference type="GO" id="GO:0005886">
    <property type="term" value="C:plasma membrane"/>
    <property type="evidence" value="ECO:0007669"/>
    <property type="project" value="UniProtKB-SubCell"/>
</dbReference>
<dbReference type="RefSeq" id="WP_106846540.1">
    <property type="nucleotide sequence ID" value="NZ_CP027792.1"/>
</dbReference>
<evidence type="ECO:0000256" key="5">
    <source>
        <dbReference type="ARBA" id="ARBA00022989"/>
    </source>
</evidence>
<keyword evidence="9" id="KW-1185">Reference proteome</keyword>
<organism evidence="8 9">
    <name type="scientific">Pulveribacter suum</name>
    <dbReference type="NCBI Taxonomy" id="2116657"/>
    <lineage>
        <taxon>Bacteria</taxon>
        <taxon>Pseudomonadati</taxon>
        <taxon>Pseudomonadota</taxon>
        <taxon>Betaproteobacteria</taxon>
        <taxon>Burkholderiales</taxon>
        <taxon>Comamonadaceae</taxon>
        <taxon>Pulveribacter</taxon>
    </lineage>
</organism>
<evidence type="ECO:0000256" key="6">
    <source>
        <dbReference type="ARBA" id="ARBA00023136"/>
    </source>
</evidence>
<dbReference type="PANTHER" id="PTHR33884">
    <property type="entry name" value="UPF0410 PROTEIN YMGE"/>
    <property type="match status" value="1"/>
</dbReference>
<evidence type="ECO:0000313" key="8">
    <source>
        <dbReference type="EMBL" id="AVP57987.1"/>
    </source>
</evidence>
<evidence type="ECO:0000256" key="3">
    <source>
        <dbReference type="ARBA" id="ARBA00022475"/>
    </source>
</evidence>
<proteinExistence type="inferred from homology"/>
<evidence type="ECO:0000256" key="7">
    <source>
        <dbReference type="SAM" id="Phobius"/>
    </source>
</evidence>
<dbReference type="InterPro" id="IPR007341">
    <property type="entry name" value="Transgly_assoc"/>
</dbReference>
<dbReference type="PANTHER" id="PTHR33884:SF7">
    <property type="entry name" value="BSL8023 PROTEIN"/>
    <property type="match status" value="1"/>
</dbReference>
<keyword evidence="3" id="KW-1003">Cell membrane</keyword>
<dbReference type="KEGG" id="melm:C7H73_10150"/>
<gene>
    <name evidence="8" type="ORF">C7H73_10150</name>
</gene>
<feature type="transmembrane region" description="Helical" evidence="7">
    <location>
        <begin position="30"/>
        <end position="48"/>
    </location>
</feature>
<dbReference type="Pfam" id="PF04226">
    <property type="entry name" value="Transgly_assoc"/>
    <property type="match status" value="1"/>
</dbReference>
<dbReference type="EMBL" id="CP027792">
    <property type="protein sequence ID" value="AVP57987.1"/>
    <property type="molecule type" value="Genomic_DNA"/>
</dbReference>
<evidence type="ECO:0000313" key="9">
    <source>
        <dbReference type="Proteomes" id="UP000241829"/>
    </source>
</evidence>
<comment type="similarity">
    <text evidence="2">Belongs to the UPF0410 family.</text>
</comment>